<gene>
    <name evidence="2" type="ORF">NEZAVI_LOCUS14689</name>
</gene>
<dbReference type="OrthoDB" id="10392728at2759"/>
<sequence length="90" mass="9848">MFNLLVLVVMALGTSAIRVPTGKEPYLSPGLGFHSFPRYSSLAGYSSIAVPPTSYQSFVNIVHRNPPVIRTLPVIAHGHLPAPYYSLPYH</sequence>
<feature type="signal peptide" evidence="1">
    <location>
        <begin position="1"/>
        <end position="16"/>
    </location>
</feature>
<dbReference type="EMBL" id="OV725083">
    <property type="protein sequence ID" value="CAH1406848.1"/>
    <property type="molecule type" value="Genomic_DNA"/>
</dbReference>
<evidence type="ECO:0000256" key="1">
    <source>
        <dbReference type="SAM" id="SignalP"/>
    </source>
</evidence>
<keyword evidence="3" id="KW-1185">Reference proteome</keyword>
<name>A0A9P0HRH7_NEZVI</name>
<reference evidence="2" key="1">
    <citation type="submission" date="2022-01" db="EMBL/GenBank/DDBJ databases">
        <authorList>
            <person name="King R."/>
        </authorList>
    </citation>
    <scope>NUCLEOTIDE SEQUENCE</scope>
</reference>
<accession>A0A9P0HRH7</accession>
<dbReference type="AlphaFoldDB" id="A0A9P0HRH7"/>
<evidence type="ECO:0000313" key="3">
    <source>
        <dbReference type="Proteomes" id="UP001152798"/>
    </source>
</evidence>
<evidence type="ECO:0008006" key="4">
    <source>
        <dbReference type="Google" id="ProtNLM"/>
    </source>
</evidence>
<proteinExistence type="predicted"/>
<dbReference type="Proteomes" id="UP001152798">
    <property type="component" value="Chromosome 7"/>
</dbReference>
<organism evidence="2 3">
    <name type="scientific">Nezara viridula</name>
    <name type="common">Southern green stink bug</name>
    <name type="synonym">Cimex viridulus</name>
    <dbReference type="NCBI Taxonomy" id="85310"/>
    <lineage>
        <taxon>Eukaryota</taxon>
        <taxon>Metazoa</taxon>
        <taxon>Ecdysozoa</taxon>
        <taxon>Arthropoda</taxon>
        <taxon>Hexapoda</taxon>
        <taxon>Insecta</taxon>
        <taxon>Pterygota</taxon>
        <taxon>Neoptera</taxon>
        <taxon>Paraneoptera</taxon>
        <taxon>Hemiptera</taxon>
        <taxon>Heteroptera</taxon>
        <taxon>Panheteroptera</taxon>
        <taxon>Pentatomomorpha</taxon>
        <taxon>Pentatomoidea</taxon>
        <taxon>Pentatomidae</taxon>
        <taxon>Pentatominae</taxon>
        <taxon>Nezara</taxon>
    </lineage>
</organism>
<keyword evidence="1" id="KW-0732">Signal</keyword>
<feature type="chain" id="PRO_5040439293" description="Neuropeptide" evidence="1">
    <location>
        <begin position="17"/>
        <end position="90"/>
    </location>
</feature>
<protein>
    <recommendedName>
        <fullName evidence="4">Neuropeptide</fullName>
    </recommendedName>
</protein>
<evidence type="ECO:0000313" key="2">
    <source>
        <dbReference type="EMBL" id="CAH1406848.1"/>
    </source>
</evidence>